<name>A0A5J4VIP7_9EUKA</name>
<feature type="non-terminal residue" evidence="2">
    <location>
        <position position="1"/>
    </location>
</feature>
<comment type="caution">
    <text evidence="2">The sequence shown here is derived from an EMBL/GenBank/DDBJ whole genome shotgun (WGS) entry which is preliminary data.</text>
</comment>
<dbReference type="AlphaFoldDB" id="A0A5J4VIP7"/>
<evidence type="ECO:0000313" key="2">
    <source>
        <dbReference type="EMBL" id="KAA6382451.1"/>
    </source>
</evidence>
<proteinExistence type="predicted"/>
<evidence type="ECO:0000256" key="1">
    <source>
        <dbReference type="SAM" id="MobiDB-lite"/>
    </source>
</evidence>
<sequence>LERRDGSPFKAYPQQASRGKSYRLDYPEQEKGTLSGQMTEYLSNIEPVTVDFSNIRSDSPQLRGVNWGALGPPATVGLGEMGAKKPSQELLLLQQRQEEMLSRQSSQCNPNSSQLFQSESQRKYRRDK</sequence>
<protein>
    <submittedName>
        <fullName evidence="2">Uncharacterized protein</fullName>
    </submittedName>
</protein>
<feature type="region of interest" description="Disordered" evidence="1">
    <location>
        <begin position="101"/>
        <end position="128"/>
    </location>
</feature>
<accession>A0A5J4VIP7</accession>
<feature type="region of interest" description="Disordered" evidence="1">
    <location>
        <begin position="1"/>
        <end position="26"/>
    </location>
</feature>
<feature type="compositionally biased region" description="Polar residues" evidence="1">
    <location>
        <begin position="108"/>
        <end position="119"/>
    </location>
</feature>
<reference evidence="2 3" key="1">
    <citation type="submission" date="2019-03" db="EMBL/GenBank/DDBJ databases">
        <title>Single cell metagenomics reveals metabolic interactions within the superorganism composed of flagellate Streblomastix strix and complex community of Bacteroidetes bacteria on its surface.</title>
        <authorList>
            <person name="Treitli S.C."/>
            <person name="Kolisko M."/>
            <person name="Husnik F."/>
            <person name="Keeling P."/>
            <person name="Hampl V."/>
        </authorList>
    </citation>
    <scope>NUCLEOTIDE SEQUENCE [LARGE SCALE GENOMIC DNA]</scope>
    <source>
        <strain evidence="2">ST1C</strain>
    </source>
</reference>
<organism evidence="2 3">
    <name type="scientific">Streblomastix strix</name>
    <dbReference type="NCBI Taxonomy" id="222440"/>
    <lineage>
        <taxon>Eukaryota</taxon>
        <taxon>Metamonada</taxon>
        <taxon>Preaxostyla</taxon>
        <taxon>Oxymonadida</taxon>
        <taxon>Streblomastigidae</taxon>
        <taxon>Streblomastix</taxon>
    </lineage>
</organism>
<dbReference type="EMBL" id="SNRW01006779">
    <property type="protein sequence ID" value="KAA6382451.1"/>
    <property type="molecule type" value="Genomic_DNA"/>
</dbReference>
<dbReference type="Proteomes" id="UP000324800">
    <property type="component" value="Unassembled WGS sequence"/>
</dbReference>
<gene>
    <name evidence="2" type="ORF">EZS28_022023</name>
</gene>
<evidence type="ECO:0000313" key="3">
    <source>
        <dbReference type="Proteomes" id="UP000324800"/>
    </source>
</evidence>